<evidence type="ECO:0000313" key="3">
    <source>
        <dbReference type="Proteomes" id="UP000007014"/>
    </source>
</evidence>
<accession>M1VBI5</accession>
<dbReference type="HOGENOM" id="CLU_1734078_0_0_1"/>
<dbReference type="EMBL" id="AP006489">
    <property type="protein sequence ID" value="BAM79687.1"/>
    <property type="molecule type" value="Genomic_DNA"/>
</dbReference>
<dbReference type="KEGG" id="cme:CYME_CMG191C"/>
<organism evidence="2 3">
    <name type="scientific">Cyanidioschyzon merolae (strain NIES-3377 / 10D)</name>
    <name type="common">Unicellular red alga</name>
    <dbReference type="NCBI Taxonomy" id="280699"/>
    <lineage>
        <taxon>Eukaryota</taxon>
        <taxon>Rhodophyta</taxon>
        <taxon>Bangiophyceae</taxon>
        <taxon>Cyanidiales</taxon>
        <taxon>Cyanidiaceae</taxon>
        <taxon>Cyanidioschyzon</taxon>
    </lineage>
</organism>
<keyword evidence="3" id="KW-1185">Reference proteome</keyword>
<proteinExistence type="predicted"/>
<feature type="region of interest" description="Disordered" evidence="1">
    <location>
        <begin position="88"/>
        <end position="118"/>
    </location>
</feature>
<evidence type="ECO:0000256" key="1">
    <source>
        <dbReference type="SAM" id="MobiDB-lite"/>
    </source>
</evidence>
<reference evidence="2 3" key="2">
    <citation type="journal article" date="2007" name="BMC Biol.">
        <title>A 100%-complete sequence reveals unusually simple genomic features in the hot-spring red alga Cyanidioschyzon merolae.</title>
        <authorList>
            <person name="Nozaki H."/>
            <person name="Takano H."/>
            <person name="Misumi O."/>
            <person name="Terasawa K."/>
            <person name="Matsuzaki M."/>
            <person name="Maruyama S."/>
            <person name="Nishida K."/>
            <person name="Yagisawa F."/>
            <person name="Yoshida Y."/>
            <person name="Fujiwara T."/>
            <person name="Takio S."/>
            <person name="Tamura K."/>
            <person name="Chung S.J."/>
            <person name="Nakamura S."/>
            <person name="Kuroiwa H."/>
            <person name="Tanaka K."/>
            <person name="Sato N."/>
            <person name="Kuroiwa T."/>
        </authorList>
    </citation>
    <scope>NUCLEOTIDE SEQUENCE [LARGE SCALE GENOMIC DNA]</scope>
    <source>
        <strain evidence="2 3">10D</strain>
    </source>
</reference>
<gene>
    <name evidence="2" type="ORF">CYME_CMG191C</name>
</gene>
<name>M1VBI5_CYAM1</name>
<evidence type="ECO:0000313" key="2">
    <source>
        <dbReference type="EMBL" id="BAM79687.1"/>
    </source>
</evidence>
<reference evidence="2 3" key="1">
    <citation type="journal article" date="2004" name="Nature">
        <title>Genome sequence of the ultrasmall unicellular red alga Cyanidioschyzon merolae 10D.</title>
        <authorList>
            <person name="Matsuzaki M."/>
            <person name="Misumi O."/>
            <person name="Shin-i T."/>
            <person name="Maruyama S."/>
            <person name="Takahara M."/>
            <person name="Miyagishima S."/>
            <person name="Mori T."/>
            <person name="Nishida K."/>
            <person name="Yagisawa F."/>
            <person name="Nishida K."/>
            <person name="Yoshida Y."/>
            <person name="Nishimura Y."/>
            <person name="Nakao S."/>
            <person name="Kobayashi T."/>
            <person name="Momoyama Y."/>
            <person name="Higashiyama T."/>
            <person name="Minoda A."/>
            <person name="Sano M."/>
            <person name="Nomoto H."/>
            <person name="Oishi K."/>
            <person name="Hayashi H."/>
            <person name="Ohta F."/>
            <person name="Nishizaka S."/>
            <person name="Haga S."/>
            <person name="Miura S."/>
            <person name="Morishita T."/>
            <person name="Kabeya Y."/>
            <person name="Terasawa K."/>
            <person name="Suzuki Y."/>
            <person name="Ishii Y."/>
            <person name="Asakawa S."/>
            <person name="Takano H."/>
            <person name="Ohta N."/>
            <person name="Kuroiwa H."/>
            <person name="Tanaka K."/>
            <person name="Shimizu N."/>
            <person name="Sugano S."/>
            <person name="Sato N."/>
            <person name="Nozaki H."/>
            <person name="Ogasawara N."/>
            <person name="Kohara Y."/>
            <person name="Kuroiwa T."/>
        </authorList>
    </citation>
    <scope>NUCLEOTIDE SEQUENCE [LARGE SCALE GENOMIC DNA]</scope>
    <source>
        <strain evidence="2 3">10D</strain>
    </source>
</reference>
<dbReference type="Gramene" id="CMG191CT">
    <property type="protein sequence ID" value="CMG191CT"/>
    <property type="gene ID" value="CMG191C"/>
</dbReference>
<sequence>MGWKRLETPSEPLGELVDPPAGFPRTHRVLRAVTMLATVCSAAFAVLFIHPPPQVLADGSQRSRPHVFESFQLWCFRKMESAGFRNPVDLDRARSEPREAAPMSERLEPTGVESSEPQVDTRLAALLLDGRAECTGNTSGGVSGTELRSRT</sequence>
<dbReference type="AlphaFoldDB" id="M1VBI5"/>
<protein>
    <submittedName>
        <fullName evidence="2">Uncharacterized protein</fullName>
    </submittedName>
</protein>
<dbReference type="RefSeq" id="XP_005535973.1">
    <property type="nucleotide sequence ID" value="XM_005535916.1"/>
</dbReference>
<feature type="compositionally biased region" description="Basic and acidic residues" evidence="1">
    <location>
        <begin position="88"/>
        <end position="99"/>
    </location>
</feature>
<dbReference type="GeneID" id="16993148"/>
<dbReference type="Proteomes" id="UP000007014">
    <property type="component" value="Chromosome 7"/>
</dbReference>